<keyword evidence="1" id="KW-0812">Transmembrane</keyword>
<feature type="transmembrane region" description="Helical" evidence="1">
    <location>
        <begin position="69"/>
        <end position="98"/>
    </location>
</feature>
<proteinExistence type="evidence at transcript level"/>
<sequence>MMCLGVGLFGFIMFGTLCTSRTCLFISFIKLGKFSVIIFSNRFPICCSFSSPSGTPMIEVAPEAHYTSLVWGAGVGFFFLLAVLIGFCFVLFCLLTYIPNHCSDSWLYALYW</sequence>
<accession>K9IY41</accession>
<evidence type="ECO:0000256" key="1">
    <source>
        <dbReference type="SAM" id="Phobius"/>
    </source>
</evidence>
<dbReference type="AlphaFoldDB" id="K9IY41"/>
<keyword evidence="1" id="KW-1133">Transmembrane helix</keyword>
<reference evidence="2" key="1">
    <citation type="submission" date="2012-11" db="EMBL/GenBank/DDBJ databases">
        <title>The Vampirome: Transcriptome and Proteome Analysis of the Submandibular and Accessory Glands of the Vampire Bat and Vector of Human Rabies, Desmodus rotundus.</title>
        <authorList>
            <person name="Francischetti I.M.B."/>
            <person name="Assumpcao T.C.F."/>
            <person name="Ma D."/>
            <person name="Vicente E.C."/>
            <person name="Ribeiro J.M.C."/>
        </authorList>
    </citation>
    <scope>NUCLEOTIDE SEQUENCE</scope>
    <source>
        <tissue evidence="2">Salivary gland</tissue>
    </source>
</reference>
<keyword evidence="1" id="KW-0472">Membrane</keyword>
<evidence type="ECO:0000313" key="2">
    <source>
        <dbReference type="EMBL" id="JAA44944.1"/>
    </source>
</evidence>
<dbReference type="EMBL" id="GABZ01008581">
    <property type="protein sequence ID" value="JAA44944.1"/>
    <property type="molecule type" value="mRNA"/>
</dbReference>
<organism evidence="2">
    <name type="scientific">Desmodus rotundus</name>
    <name type="common">Vampire bat</name>
    <dbReference type="NCBI Taxonomy" id="9430"/>
    <lineage>
        <taxon>Eukaryota</taxon>
        <taxon>Metazoa</taxon>
        <taxon>Chordata</taxon>
        <taxon>Craniata</taxon>
        <taxon>Vertebrata</taxon>
        <taxon>Euteleostomi</taxon>
        <taxon>Mammalia</taxon>
        <taxon>Eutheria</taxon>
        <taxon>Laurasiatheria</taxon>
        <taxon>Chiroptera</taxon>
        <taxon>Yangochiroptera</taxon>
        <taxon>Phyllostomidae</taxon>
        <taxon>Desmodontinae</taxon>
        <taxon>Desmodus</taxon>
    </lineage>
</organism>
<name>K9IY41_DESRO</name>
<protein>
    <submittedName>
        <fullName evidence="2">Uncharacterized protein</fullName>
    </submittedName>
</protein>